<evidence type="ECO:0000256" key="6">
    <source>
        <dbReference type="ARBA" id="ARBA00023098"/>
    </source>
</evidence>
<sequence length="197" mass="21205">SAYIATRLATGKDIRQMGGGNVGGLNVRREVGAWPAFAVGIIDLSKGAAAAAIAYWLLDLSPVFVLLTGLAAVIGHNWMVWLKFSGGKGMGVTIGALAVLLPVYGYWQGLPIFFGIILIPYVFTHNIALSMCIALVCLPFITWLGMNSGIGTIMAVILGLVIGIKFLPTAKAAWAKAESKGDFIFDHRRRDRDRDKR</sequence>
<gene>
    <name evidence="11" type="ORF">S12H4_36629</name>
</gene>
<proteinExistence type="predicted"/>
<keyword evidence="4 10" id="KW-0812">Transmembrane</keyword>
<comment type="caution">
    <text evidence="11">The sequence shown here is derived from an EMBL/GenBank/DDBJ whole genome shotgun (WGS) entry which is preliminary data.</text>
</comment>
<evidence type="ECO:0000256" key="5">
    <source>
        <dbReference type="ARBA" id="ARBA00022989"/>
    </source>
</evidence>
<dbReference type="SMART" id="SM01207">
    <property type="entry name" value="G3P_acyltransf"/>
    <property type="match status" value="1"/>
</dbReference>
<dbReference type="PANTHER" id="PTHR30309">
    <property type="entry name" value="INNER MEMBRANE PROTEIN YGIH"/>
    <property type="match status" value="1"/>
</dbReference>
<feature type="transmembrane region" description="Helical" evidence="10">
    <location>
        <begin position="63"/>
        <end position="82"/>
    </location>
</feature>
<keyword evidence="9" id="KW-1208">Phospholipid metabolism</keyword>
<evidence type="ECO:0000256" key="10">
    <source>
        <dbReference type="SAM" id="Phobius"/>
    </source>
</evidence>
<name>X1TYT4_9ZZZZ</name>
<keyword evidence="3" id="KW-0808">Transferase</keyword>
<feature type="transmembrane region" description="Helical" evidence="10">
    <location>
        <begin position="89"/>
        <end position="107"/>
    </location>
</feature>
<reference evidence="11" key="1">
    <citation type="journal article" date="2014" name="Front. Microbiol.">
        <title>High frequency of phylogenetically diverse reductive dehalogenase-homologous genes in deep subseafloor sedimentary metagenomes.</title>
        <authorList>
            <person name="Kawai M."/>
            <person name="Futagami T."/>
            <person name="Toyoda A."/>
            <person name="Takaki Y."/>
            <person name="Nishi S."/>
            <person name="Hori S."/>
            <person name="Arai W."/>
            <person name="Tsubouchi T."/>
            <person name="Morono Y."/>
            <person name="Uchiyama I."/>
            <person name="Ito T."/>
            <person name="Fujiyama A."/>
            <person name="Inagaki F."/>
            <person name="Takami H."/>
        </authorList>
    </citation>
    <scope>NUCLEOTIDE SEQUENCE</scope>
    <source>
        <strain evidence="11">Expedition CK06-06</strain>
    </source>
</reference>
<evidence type="ECO:0000256" key="7">
    <source>
        <dbReference type="ARBA" id="ARBA00023136"/>
    </source>
</evidence>
<dbReference type="GO" id="GO:0008654">
    <property type="term" value="P:phospholipid biosynthetic process"/>
    <property type="evidence" value="ECO:0007669"/>
    <property type="project" value="UniProtKB-KW"/>
</dbReference>
<evidence type="ECO:0000256" key="1">
    <source>
        <dbReference type="ARBA" id="ARBA00022475"/>
    </source>
</evidence>
<dbReference type="EMBL" id="BARW01021852">
    <property type="protein sequence ID" value="GAI92740.1"/>
    <property type="molecule type" value="Genomic_DNA"/>
</dbReference>
<evidence type="ECO:0000256" key="4">
    <source>
        <dbReference type="ARBA" id="ARBA00022692"/>
    </source>
</evidence>
<dbReference type="InterPro" id="IPR003811">
    <property type="entry name" value="G3P_acylTferase_PlsY"/>
</dbReference>
<dbReference type="Pfam" id="PF02660">
    <property type="entry name" value="G3P_acyltransf"/>
    <property type="match status" value="1"/>
</dbReference>
<dbReference type="AlphaFoldDB" id="X1TYT4"/>
<dbReference type="PANTHER" id="PTHR30309:SF0">
    <property type="entry name" value="GLYCEROL-3-PHOSPHATE ACYLTRANSFERASE-RELATED"/>
    <property type="match status" value="1"/>
</dbReference>
<dbReference type="GO" id="GO:0005886">
    <property type="term" value="C:plasma membrane"/>
    <property type="evidence" value="ECO:0007669"/>
    <property type="project" value="InterPro"/>
</dbReference>
<keyword evidence="1" id="KW-1003">Cell membrane</keyword>
<evidence type="ECO:0000313" key="11">
    <source>
        <dbReference type="EMBL" id="GAI92740.1"/>
    </source>
</evidence>
<evidence type="ECO:0000256" key="2">
    <source>
        <dbReference type="ARBA" id="ARBA00022516"/>
    </source>
</evidence>
<keyword evidence="6" id="KW-0443">Lipid metabolism</keyword>
<keyword evidence="5 10" id="KW-1133">Transmembrane helix</keyword>
<keyword evidence="2" id="KW-0444">Lipid biosynthesis</keyword>
<dbReference type="GO" id="GO:0043772">
    <property type="term" value="F:acyl-phosphate glycerol-3-phosphate acyltransferase activity"/>
    <property type="evidence" value="ECO:0007669"/>
    <property type="project" value="InterPro"/>
</dbReference>
<feature type="transmembrane region" description="Helical" evidence="10">
    <location>
        <begin position="113"/>
        <end position="138"/>
    </location>
</feature>
<protein>
    <submittedName>
        <fullName evidence="11">Uncharacterized protein</fullName>
    </submittedName>
</protein>
<accession>X1TYT4</accession>
<keyword evidence="7 10" id="KW-0472">Membrane</keyword>
<feature type="non-terminal residue" evidence="11">
    <location>
        <position position="1"/>
    </location>
</feature>
<feature type="transmembrane region" description="Helical" evidence="10">
    <location>
        <begin position="150"/>
        <end position="167"/>
    </location>
</feature>
<evidence type="ECO:0000256" key="8">
    <source>
        <dbReference type="ARBA" id="ARBA00023209"/>
    </source>
</evidence>
<keyword evidence="8" id="KW-0594">Phospholipid biosynthesis</keyword>
<evidence type="ECO:0000256" key="9">
    <source>
        <dbReference type="ARBA" id="ARBA00023264"/>
    </source>
</evidence>
<organism evidence="11">
    <name type="scientific">marine sediment metagenome</name>
    <dbReference type="NCBI Taxonomy" id="412755"/>
    <lineage>
        <taxon>unclassified sequences</taxon>
        <taxon>metagenomes</taxon>
        <taxon>ecological metagenomes</taxon>
    </lineage>
</organism>
<evidence type="ECO:0000256" key="3">
    <source>
        <dbReference type="ARBA" id="ARBA00022679"/>
    </source>
</evidence>